<dbReference type="SUPFAM" id="SSF54593">
    <property type="entry name" value="Glyoxalase/Bleomycin resistance protein/Dihydroxybiphenyl dioxygenase"/>
    <property type="match status" value="1"/>
</dbReference>
<reference evidence="1" key="1">
    <citation type="submission" date="2022-06" db="EMBL/GenBank/DDBJ databases">
        <title>Novel species in genus nocardia.</title>
        <authorList>
            <person name="Li F."/>
        </authorList>
    </citation>
    <scope>NUCLEOTIDE SEQUENCE</scope>
    <source>
        <strain evidence="1">CDC141</strain>
    </source>
</reference>
<gene>
    <name evidence="1" type="ORF">NDR86_15180</name>
</gene>
<comment type="caution">
    <text evidence="1">The sequence shown here is derived from an EMBL/GenBank/DDBJ whole genome shotgun (WGS) entry which is preliminary data.</text>
</comment>
<dbReference type="InterPro" id="IPR029068">
    <property type="entry name" value="Glyas_Bleomycin-R_OHBP_Dase"/>
</dbReference>
<accession>A0A9X2E718</accession>
<name>A0A9X2E718_9NOCA</name>
<keyword evidence="2" id="KW-1185">Reference proteome</keyword>
<evidence type="ECO:0000313" key="1">
    <source>
        <dbReference type="EMBL" id="MCM6774815.1"/>
    </source>
</evidence>
<dbReference type="Pfam" id="PF13669">
    <property type="entry name" value="Glyoxalase_4"/>
    <property type="match status" value="1"/>
</dbReference>
<organism evidence="1 2">
    <name type="scientific">Nocardia pulmonis</name>
    <dbReference type="NCBI Taxonomy" id="2951408"/>
    <lineage>
        <taxon>Bacteria</taxon>
        <taxon>Bacillati</taxon>
        <taxon>Actinomycetota</taxon>
        <taxon>Actinomycetes</taxon>
        <taxon>Mycobacteriales</taxon>
        <taxon>Nocardiaceae</taxon>
        <taxon>Nocardia</taxon>
    </lineage>
</organism>
<dbReference type="Gene3D" id="3.10.180.10">
    <property type="entry name" value="2,3-Dihydroxybiphenyl 1,2-Dioxygenase, domain 1"/>
    <property type="match status" value="1"/>
</dbReference>
<sequence length="164" mass="18148">MSSGRTEGVNNFYHLCFAVQDIRRATDDLTRALGVQWGPVRTGRLGEWEYRIVFSVQGPPFFEVIQGDPGSPWDASGGSRFDHIGYWSSDITIDKQRLEERGAAIEFDACPYGRPFAYHRIDSIGSRVELVDMAVQEGFRQAWAPDGAPMAALDLDGPLAGPNP</sequence>
<dbReference type="EMBL" id="JAMRXG010000006">
    <property type="protein sequence ID" value="MCM6774815.1"/>
    <property type="molecule type" value="Genomic_DNA"/>
</dbReference>
<dbReference type="AlphaFoldDB" id="A0A9X2E718"/>
<proteinExistence type="predicted"/>
<protein>
    <submittedName>
        <fullName evidence="1">VOC family protein</fullName>
    </submittedName>
</protein>
<dbReference type="Proteomes" id="UP001139157">
    <property type="component" value="Unassembled WGS sequence"/>
</dbReference>
<evidence type="ECO:0000313" key="2">
    <source>
        <dbReference type="Proteomes" id="UP001139157"/>
    </source>
</evidence>
<dbReference type="RefSeq" id="WP_251912736.1">
    <property type="nucleotide sequence ID" value="NZ_JAMRXG010000006.1"/>
</dbReference>